<evidence type="ECO:0000313" key="2">
    <source>
        <dbReference type="Proteomes" id="UP000321570"/>
    </source>
</evidence>
<accession>A0A564XWB6</accession>
<protein>
    <submittedName>
        <fullName evidence="1">Uncharacterized protein</fullName>
    </submittedName>
</protein>
<proteinExistence type="predicted"/>
<sequence>MLNFIAANETAAVLEVIKDPSNKVLECNFYTEHSLYFSIKGIPDISFFLVIPVGYPYERLEICQISNGTTVGVAKKSIFNITDTVLMIMMTVCIEFKKPIPSLALKLNFDLYLKWMFDLINFGALKSQ</sequence>
<name>A0A564XWB6_HYMDI</name>
<organism evidence="1 2">
    <name type="scientific">Hymenolepis diminuta</name>
    <name type="common">Rat tapeworm</name>
    <dbReference type="NCBI Taxonomy" id="6216"/>
    <lineage>
        <taxon>Eukaryota</taxon>
        <taxon>Metazoa</taxon>
        <taxon>Spiralia</taxon>
        <taxon>Lophotrochozoa</taxon>
        <taxon>Platyhelminthes</taxon>
        <taxon>Cestoda</taxon>
        <taxon>Eucestoda</taxon>
        <taxon>Cyclophyllidea</taxon>
        <taxon>Hymenolepididae</taxon>
        <taxon>Hymenolepis</taxon>
    </lineage>
</organism>
<dbReference type="Proteomes" id="UP000321570">
    <property type="component" value="Unassembled WGS sequence"/>
</dbReference>
<dbReference type="EMBL" id="CABIJS010000011">
    <property type="protein sequence ID" value="VUZ39166.1"/>
    <property type="molecule type" value="Genomic_DNA"/>
</dbReference>
<gene>
    <name evidence="1" type="ORF">WMSIL1_LOCUS595</name>
</gene>
<evidence type="ECO:0000313" key="1">
    <source>
        <dbReference type="EMBL" id="VUZ39166.1"/>
    </source>
</evidence>
<reference evidence="1 2" key="1">
    <citation type="submission" date="2019-07" db="EMBL/GenBank/DDBJ databases">
        <authorList>
            <person name="Jastrzebski P J."/>
            <person name="Paukszto L."/>
            <person name="Jastrzebski P J."/>
        </authorList>
    </citation>
    <scope>NUCLEOTIDE SEQUENCE [LARGE SCALE GENOMIC DNA]</scope>
    <source>
        <strain evidence="1 2">WMS-il1</strain>
    </source>
</reference>
<keyword evidence="2" id="KW-1185">Reference proteome</keyword>
<dbReference type="AlphaFoldDB" id="A0A564XWB6"/>